<dbReference type="SUPFAM" id="SSF88659">
    <property type="entry name" value="Sigma3 and sigma4 domains of RNA polymerase sigma factors"/>
    <property type="match status" value="1"/>
</dbReference>
<dbReference type="OrthoDB" id="9780299at2"/>
<comment type="caution">
    <text evidence="4">The sequence shown here is derived from an EMBL/GenBank/DDBJ whole genome shotgun (WGS) entry which is preliminary data.</text>
</comment>
<sequence length="424" mass="47007">MTTAETKRTIDAIWRIESAKIIAVLARMVRDIGLAEDLAQDALVIALERWPESGIPANPGAWLMAAAKRRAIDLLRRNKLRERKYEEIGRDMDPVHEPDFDAALDGNVGDDLLRLIFTTCHPVLSQEARVALTLRLLGGLTTEEIARAFLVSEPTVAQRIVRAKRTLAAARVPFEVPEKAELPARLSSVLEVLYLMFNEGYAATSGGSWIRPMLCEEALRLGRILAEIAPLEPEVHGLVALMEIQSSRFKARLSPSGEPVLLLDQNRALWDHLLIHRGLVALERAERIGGTLGPYSLQAAIAACHARARTADETDWARISALYDALAQLAPSPVVELNRAVALSMAFGPAVGLEIVDALMSEPSLKNYHLLPSVRGDLLMKLERKNEACEEFKRAASLTRNERERELLLSRASECVETTRFLKE</sequence>
<dbReference type="AlphaFoldDB" id="A0A4U0FH28"/>
<dbReference type="GO" id="GO:0003677">
    <property type="term" value="F:DNA binding"/>
    <property type="evidence" value="ECO:0007669"/>
    <property type="project" value="InterPro"/>
</dbReference>
<feature type="domain" description="RNA polymerase sigma factor 70 region 4 type 2" evidence="2">
    <location>
        <begin position="116"/>
        <end position="167"/>
    </location>
</feature>
<evidence type="ECO:0000259" key="2">
    <source>
        <dbReference type="Pfam" id="PF08281"/>
    </source>
</evidence>
<proteinExistence type="predicted"/>
<dbReference type="PANTHER" id="PTHR47756">
    <property type="entry name" value="BLL6612 PROTEIN-RELATED"/>
    <property type="match status" value="1"/>
</dbReference>
<dbReference type="InterPro" id="IPR013325">
    <property type="entry name" value="RNA_pol_sigma_r2"/>
</dbReference>
<reference evidence="4 5" key="1">
    <citation type="submission" date="2019-04" db="EMBL/GenBank/DDBJ databases">
        <title>Cohnella sp. nov., isolated from soil.</title>
        <authorList>
            <person name="Kim W."/>
        </authorList>
    </citation>
    <scope>NUCLEOTIDE SEQUENCE [LARGE SCALE GENOMIC DNA]</scope>
    <source>
        <strain evidence="4 5">CAU 1483</strain>
    </source>
</reference>
<dbReference type="PANTHER" id="PTHR47756:SF1">
    <property type="entry name" value="BLL0085 PROTEIN"/>
    <property type="match status" value="1"/>
</dbReference>
<organism evidence="4 5">
    <name type="scientific">Cohnella pontilimi</name>
    <dbReference type="NCBI Taxonomy" id="2564100"/>
    <lineage>
        <taxon>Bacteria</taxon>
        <taxon>Bacillati</taxon>
        <taxon>Bacillota</taxon>
        <taxon>Bacilli</taxon>
        <taxon>Bacillales</taxon>
        <taxon>Paenibacillaceae</taxon>
        <taxon>Cohnella</taxon>
    </lineage>
</organism>
<dbReference type="InterPro" id="IPR007627">
    <property type="entry name" value="RNA_pol_sigma70_r2"/>
</dbReference>
<dbReference type="InterPro" id="IPR036388">
    <property type="entry name" value="WH-like_DNA-bd_sf"/>
</dbReference>
<evidence type="ECO:0000259" key="3">
    <source>
        <dbReference type="Pfam" id="PF20239"/>
    </source>
</evidence>
<dbReference type="SUPFAM" id="SSF88946">
    <property type="entry name" value="Sigma2 domain of RNA polymerase sigma factors"/>
    <property type="match status" value="1"/>
</dbReference>
<dbReference type="Pfam" id="PF04542">
    <property type="entry name" value="Sigma70_r2"/>
    <property type="match status" value="1"/>
</dbReference>
<dbReference type="RefSeq" id="WP_136776033.1">
    <property type="nucleotide sequence ID" value="NZ_SUPK01000001.1"/>
</dbReference>
<dbReference type="GO" id="GO:0006352">
    <property type="term" value="P:DNA-templated transcription initiation"/>
    <property type="evidence" value="ECO:0007669"/>
    <property type="project" value="InterPro"/>
</dbReference>
<dbReference type="Pfam" id="PF08281">
    <property type="entry name" value="Sigma70_r4_2"/>
    <property type="match status" value="1"/>
</dbReference>
<dbReference type="InterPro" id="IPR013249">
    <property type="entry name" value="RNA_pol_sigma70_r4_t2"/>
</dbReference>
<dbReference type="NCBIfam" id="TIGR02937">
    <property type="entry name" value="sigma70-ECF"/>
    <property type="match status" value="1"/>
</dbReference>
<evidence type="ECO:0000313" key="5">
    <source>
        <dbReference type="Proteomes" id="UP000309673"/>
    </source>
</evidence>
<dbReference type="InterPro" id="IPR013324">
    <property type="entry name" value="RNA_pol_sigma_r3/r4-like"/>
</dbReference>
<protein>
    <submittedName>
        <fullName evidence="4">RNA polymerase sigma factor</fullName>
    </submittedName>
</protein>
<feature type="domain" description="RNA polymerase sigma-70 region 2" evidence="1">
    <location>
        <begin position="20"/>
        <end position="79"/>
    </location>
</feature>
<evidence type="ECO:0000259" key="1">
    <source>
        <dbReference type="Pfam" id="PF04542"/>
    </source>
</evidence>
<dbReference type="Gene3D" id="1.10.10.10">
    <property type="entry name" value="Winged helix-like DNA-binding domain superfamily/Winged helix DNA-binding domain"/>
    <property type="match status" value="1"/>
</dbReference>
<dbReference type="EMBL" id="SUPK01000001">
    <property type="protein sequence ID" value="TJY44255.1"/>
    <property type="molecule type" value="Genomic_DNA"/>
</dbReference>
<keyword evidence="5" id="KW-1185">Reference proteome</keyword>
<dbReference type="Gene3D" id="1.10.1740.10">
    <property type="match status" value="1"/>
</dbReference>
<gene>
    <name evidence="4" type="ORF">E5161_02385</name>
</gene>
<dbReference type="InterPro" id="IPR046531">
    <property type="entry name" value="DUF6596"/>
</dbReference>
<evidence type="ECO:0000313" key="4">
    <source>
        <dbReference type="EMBL" id="TJY44255.1"/>
    </source>
</evidence>
<dbReference type="Proteomes" id="UP000309673">
    <property type="component" value="Unassembled WGS sequence"/>
</dbReference>
<dbReference type="Pfam" id="PF20239">
    <property type="entry name" value="DUF6596"/>
    <property type="match status" value="1"/>
</dbReference>
<dbReference type="InterPro" id="IPR014284">
    <property type="entry name" value="RNA_pol_sigma-70_dom"/>
</dbReference>
<accession>A0A4U0FH28</accession>
<feature type="domain" description="DUF6596" evidence="3">
    <location>
        <begin position="185"/>
        <end position="285"/>
    </location>
</feature>
<dbReference type="GO" id="GO:0016987">
    <property type="term" value="F:sigma factor activity"/>
    <property type="evidence" value="ECO:0007669"/>
    <property type="project" value="InterPro"/>
</dbReference>
<name>A0A4U0FH28_9BACL</name>